<name>A0ABU5CN49_9BACI</name>
<keyword evidence="1" id="KW-0472">Membrane</keyword>
<dbReference type="Proteomes" id="UP001275315">
    <property type="component" value="Unassembled WGS sequence"/>
</dbReference>
<keyword evidence="3" id="KW-1185">Reference proteome</keyword>
<evidence type="ECO:0000313" key="2">
    <source>
        <dbReference type="EMBL" id="MDY0407775.1"/>
    </source>
</evidence>
<sequence>MKNIDWNMAIFVGGSLIHEYWVFWGLPRVYYWDLKREYTPPK</sequence>
<dbReference type="RefSeq" id="WP_320378559.1">
    <property type="nucleotide sequence ID" value="NZ_JAWDIQ010000001.1"/>
</dbReference>
<accession>A0ABU5CN49</accession>
<proteinExistence type="predicted"/>
<evidence type="ECO:0000256" key="1">
    <source>
        <dbReference type="SAM" id="Phobius"/>
    </source>
</evidence>
<keyword evidence="1" id="KW-0812">Transmembrane</keyword>
<dbReference type="EMBL" id="JAWDIQ010000001">
    <property type="protein sequence ID" value="MDY0407775.1"/>
    <property type="molecule type" value="Genomic_DNA"/>
</dbReference>
<keyword evidence="1" id="KW-1133">Transmembrane helix</keyword>
<comment type="caution">
    <text evidence="2">The sequence shown here is derived from an EMBL/GenBank/DDBJ whole genome shotgun (WGS) entry which is preliminary data.</text>
</comment>
<feature type="transmembrane region" description="Helical" evidence="1">
    <location>
        <begin position="6"/>
        <end position="26"/>
    </location>
</feature>
<gene>
    <name evidence="2" type="ORF">RWD45_03055</name>
</gene>
<protein>
    <submittedName>
        <fullName evidence="2">Uncharacterized protein</fullName>
    </submittedName>
</protein>
<reference evidence="2 3" key="1">
    <citation type="submission" date="2023-10" db="EMBL/GenBank/DDBJ databases">
        <title>Virgibacillus soli CC-YMP-6 genome.</title>
        <authorList>
            <person name="Miliotis G."/>
            <person name="Sengupta P."/>
            <person name="Hameed A."/>
            <person name="Chuvochina M."/>
            <person name="Mcdonagh F."/>
            <person name="Simpson A.C."/>
            <person name="Singh N.K."/>
            <person name="Rekha P.D."/>
            <person name="Raman K."/>
            <person name="Hugenholtz P."/>
            <person name="Venkateswaran K."/>
        </authorList>
    </citation>
    <scope>NUCLEOTIDE SEQUENCE [LARGE SCALE GENOMIC DNA]</scope>
    <source>
        <strain evidence="2 3">CC-YMP-6</strain>
    </source>
</reference>
<evidence type="ECO:0000313" key="3">
    <source>
        <dbReference type="Proteomes" id="UP001275315"/>
    </source>
</evidence>
<organism evidence="2 3">
    <name type="scientific">Paracerasibacillus soli</name>
    <dbReference type="NCBI Taxonomy" id="480284"/>
    <lineage>
        <taxon>Bacteria</taxon>
        <taxon>Bacillati</taxon>
        <taxon>Bacillota</taxon>
        <taxon>Bacilli</taxon>
        <taxon>Bacillales</taxon>
        <taxon>Bacillaceae</taxon>
        <taxon>Paracerasibacillus</taxon>
    </lineage>
</organism>